<evidence type="ECO:0000256" key="8">
    <source>
        <dbReference type="ARBA" id="ARBA00022723"/>
    </source>
</evidence>
<keyword evidence="11" id="KW-0333">Golgi apparatus</keyword>
<evidence type="ECO:0000259" key="14">
    <source>
        <dbReference type="Pfam" id="PF15711"/>
    </source>
</evidence>
<proteinExistence type="inferred from homology"/>
<evidence type="ECO:0000256" key="12">
    <source>
        <dbReference type="ARBA" id="ARBA00023136"/>
    </source>
</evidence>
<dbReference type="UniPathway" id="UPA00378"/>
<dbReference type="PANTHER" id="PTHR46396">
    <property type="entry name" value="PROTEIN O-LINKED-MANNOSE BETA-1,2-N-ACETYLGLUCOSAMINYLTRANSFERASE 1"/>
    <property type="match status" value="1"/>
</dbReference>
<comment type="pathway">
    <text evidence="3">Protein modification; protein glycosylation.</text>
</comment>
<keyword evidence="10" id="KW-1133">Transmembrane helix</keyword>
<dbReference type="InterPro" id="IPR039477">
    <property type="entry name" value="ILEI/PANDER_dom"/>
</dbReference>
<comment type="caution">
    <text evidence="15">The sequence shown here is derived from an EMBL/GenBank/DDBJ whole genome shotgun (WGS) entry which is preliminary data.</text>
</comment>
<evidence type="ECO:0000313" key="15">
    <source>
        <dbReference type="EMBL" id="PFX28940.1"/>
    </source>
</evidence>
<dbReference type="InterPro" id="IPR029044">
    <property type="entry name" value="Nucleotide-diphossugar_trans"/>
</dbReference>
<evidence type="ECO:0000256" key="9">
    <source>
        <dbReference type="ARBA" id="ARBA00022968"/>
    </source>
</evidence>
<keyword evidence="8" id="KW-0479">Metal-binding</keyword>
<dbReference type="Gene3D" id="3.90.550.10">
    <property type="entry name" value="Spore Coat Polysaccharide Biosynthesis Protein SpsA, Chain A"/>
    <property type="match status" value="2"/>
</dbReference>
<dbReference type="Pfam" id="PF15711">
    <property type="entry name" value="ILEI"/>
    <property type="match status" value="2"/>
</dbReference>
<accession>A0A2B4SJ86</accession>
<comment type="cofactor">
    <cofactor evidence="1">
        <name>Mn(2+)</name>
        <dbReference type="ChEBI" id="CHEBI:29035"/>
    </cofactor>
</comment>
<dbReference type="GO" id="GO:0000139">
    <property type="term" value="C:Golgi membrane"/>
    <property type="evidence" value="ECO:0007669"/>
    <property type="project" value="UniProtKB-SubCell"/>
</dbReference>
<evidence type="ECO:0000256" key="11">
    <source>
        <dbReference type="ARBA" id="ARBA00023034"/>
    </source>
</evidence>
<organism evidence="15 16">
    <name type="scientific">Stylophora pistillata</name>
    <name type="common">Smooth cauliflower coral</name>
    <dbReference type="NCBI Taxonomy" id="50429"/>
    <lineage>
        <taxon>Eukaryota</taxon>
        <taxon>Metazoa</taxon>
        <taxon>Cnidaria</taxon>
        <taxon>Anthozoa</taxon>
        <taxon>Hexacorallia</taxon>
        <taxon>Scleractinia</taxon>
        <taxon>Astrocoeniina</taxon>
        <taxon>Pocilloporidae</taxon>
        <taxon>Stylophora</taxon>
    </lineage>
</organism>
<evidence type="ECO:0000256" key="5">
    <source>
        <dbReference type="ARBA" id="ARBA00022676"/>
    </source>
</evidence>
<keyword evidence="13" id="KW-0464">Manganese</keyword>
<comment type="subcellular location">
    <subcellularLocation>
        <location evidence="2">Golgi apparatus membrane</location>
        <topology evidence="2">Single-pass type II membrane protein</topology>
    </subcellularLocation>
</comment>
<name>A0A2B4SJ86_STYPI</name>
<keyword evidence="5 15" id="KW-0328">Glycosyltransferase</keyword>
<feature type="domain" description="ILEI/PANDER" evidence="14">
    <location>
        <begin position="626"/>
        <end position="712"/>
    </location>
</feature>
<dbReference type="GO" id="GO:0047223">
    <property type="term" value="F:beta-1,3-galactosyl-O-glycosyl-glycoprotein beta-1,3-N-acetylglucosaminyltransferase activity"/>
    <property type="evidence" value="ECO:0007669"/>
    <property type="project" value="TreeGrafter"/>
</dbReference>
<gene>
    <name evidence="15" type="primary">POMGNT1</name>
    <name evidence="15" type="ORF">AWC38_SpisGene6308</name>
</gene>
<dbReference type="SUPFAM" id="SSF53448">
    <property type="entry name" value="Nucleotide-diphospho-sugar transferases"/>
    <property type="match status" value="2"/>
</dbReference>
<evidence type="ECO:0000256" key="6">
    <source>
        <dbReference type="ARBA" id="ARBA00022679"/>
    </source>
</evidence>
<evidence type="ECO:0000256" key="10">
    <source>
        <dbReference type="ARBA" id="ARBA00022989"/>
    </source>
</evidence>
<evidence type="ECO:0000256" key="7">
    <source>
        <dbReference type="ARBA" id="ARBA00022692"/>
    </source>
</evidence>
<sequence>MKMILFSLGSQVQDEKKLVSYDIDMDIQVHSSKEEASVVVDGKVVSEIKDKNVRGMIVFVLSQTTGSLMAVRAFDTYSSKDEGQELIKFFDLLQEGRIICMAVKDEAASKLESDVRSYIEKFGSRYINVLGWRDMWAFIVQRATSQKNAFVESHQKSPDFESWGQNVTIRAYLRRVTGVTSECNWEQSDTGRRRAEFCQKFEGYGRVCHCKDSESIDFLPPPLEDGSRLDLPISVMAGNRPHYLFRMLKTLQNVRGLNPAMVTVFIDGFFEEPASIARLFGLKVDQHEGVSEKNSRICQHYKKSITTSFDNFPDANFLVILEEDLDVSVDILSYFKQLLPVYENDESVYCISAWNDQGYEYTVHDPSMTYRIETMPGLGWVLSRKLYKGELETKWPAPNVFWDWDMWMRMPSQRKGRECIIPDISRTYHFGAKGLNVDPAMNEAYFKRHALNKETDVEIKADLMYKDNYEKEINRLLSQAEVLDHSRTPCTNPKDFIPDTKDKVYVFYIRMEQPKDYTTWINVARCFRIWDLEARGFHKSLWRMWIKGNHVLYVGCPASPYCSHKPTNVDAIYMPNKETRPPDDRFFAKIFRHRSLLQQRKRVSGSEWKNSKYAMKLVYQELNRLGMNVVVLNQNTGAVTAWRRFDTYSTNQESTEMMEFISSLPDGRILCLAVKDEATVSLLTSTRSFLRSRGSSYIQQLQWRDMWAFVTQDVDNENLVCAEGYQHSASNKEWAAPVRIHTTVPISKQSTTECQWVKKDDNRRRKEFCDKFDGYEDICKCENPDVLDFEPPLLPDGSRINLPVLIMASNRPYYLYRMLKTLRQVHGLNGSMVTVFIDGFLEEPALLAGLYGLNVDQHEGVSELNARIAQHYKRSLTASFARYPDASVVVILEEDLDVSPDILTFFNQLLPVLENDDSLYCISAWNDQGYTHAVKDPAMIYRVETMPGLGWVLGRKLYKEELEPQWPGPEVMWDWDMWIRGPHVRKGRECIIPDIPRTYHFGARGLNVNPYMQRTYFSARALNTKPNVKLNVDIMYKENYEKELQRLLREAVVLDHSRTPCTNPNDFVPLAKNKIYVFYIRMDSIYDFTTWSNVANCLKIWDLDPRGVHKSLWRLWLNDNHVLIVGCPASPHCIYKPRRLRPIYIPEKKKS</sequence>
<dbReference type="AlphaFoldDB" id="A0A2B4SJ86"/>
<dbReference type="PANTHER" id="PTHR46396:SF1">
    <property type="entry name" value="PROTEIN O-LINKED-MANNOSE BETA-1,2-N-ACETYLGLUCOSAMINYLTRANSFERASE 1"/>
    <property type="match status" value="1"/>
</dbReference>
<reference evidence="16" key="1">
    <citation type="journal article" date="2017" name="bioRxiv">
        <title>Comparative analysis of the genomes of Stylophora pistillata and Acropora digitifera provides evidence for extensive differences between species of corals.</title>
        <authorList>
            <person name="Voolstra C.R."/>
            <person name="Li Y."/>
            <person name="Liew Y.J."/>
            <person name="Baumgarten S."/>
            <person name="Zoccola D."/>
            <person name="Flot J.-F."/>
            <person name="Tambutte S."/>
            <person name="Allemand D."/>
            <person name="Aranda M."/>
        </authorList>
    </citation>
    <scope>NUCLEOTIDE SEQUENCE [LARGE SCALE GENOMIC DNA]</scope>
</reference>
<evidence type="ECO:0000256" key="3">
    <source>
        <dbReference type="ARBA" id="ARBA00004922"/>
    </source>
</evidence>
<keyword evidence="16" id="KW-1185">Reference proteome</keyword>
<evidence type="ECO:0000256" key="1">
    <source>
        <dbReference type="ARBA" id="ARBA00001936"/>
    </source>
</evidence>
<evidence type="ECO:0000313" key="16">
    <source>
        <dbReference type="Proteomes" id="UP000225706"/>
    </source>
</evidence>
<dbReference type="FunFam" id="3.90.550.10:FF:000252">
    <property type="entry name" value="Protein O-linked-mannose beta-1,2-N-acetylglucosaminyltransferase 1"/>
    <property type="match status" value="2"/>
</dbReference>
<feature type="domain" description="ILEI/PANDER" evidence="14">
    <location>
        <begin position="54"/>
        <end position="141"/>
    </location>
</feature>
<dbReference type="InterPro" id="IPR052463">
    <property type="entry name" value="O-linked_mannose_GnT"/>
</dbReference>
<comment type="similarity">
    <text evidence="4">Belongs to the glycosyltransferase 13 family.</text>
</comment>
<evidence type="ECO:0000256" key="13">
    <source>
        <dbReference type="ARBA" id="ARBA00023211"/>
    </source>
</evidence>
<keyword evidence="12" id="KW-0472">Membrane</keyword>
<keyword evidence="6 15" id="KW-0808">Transferase</keyword>
<evidence type="ECO:0000256" key="2">
    <source>
        <dbReference type="ARBA" id="ARBA00004323"/>
    </source>
</evidence>
<dbReference type="Proteomes" id="UP000225706">
    <property type="component" value="Unassembled WGS sequence"/>
</dbReference>
<protein>
    <submittedName>
        <fullName evidence="15">Protein O-linked-mannose beta-1,2-N-acetylglucosaminyltransferase 1</fullName>
    </submittedName>
</protein>
<keyword evidence="9" id="KW-0735">Signal-anchor</keyword>
<dbReference type="GO" id="GO:0016266">
    <property type="term" value="P:protein O-linked glycosylation via N-acetyl-galactosamine"/>
    <property type="evidence" value="ECO:0007669"/>
    <property type="project" value="TreeGrafter"/>
</dbReference>
<dbReference type="InterPro" id="IPR004139">
    <property type="entry name" value="Glyco_trans_13"/>
</dbReference>
<keyword evidence="7" id="KW-0812">Transmembrane</keyword>
<dbReference type="PROSITE" id="PS52031">
    <property type="entry name" value="GG_LECTIN"/>
    <property type="match status" value="2"/>
</dbReference>
<dbReference type="Pfam" id="PF03071">
    <property type="entry name" value="GNT-I"/>
    <property type="match status" value="2"/>
</dbReference>
<evidence type="ECO:0000256" key="4">
    <source>
        <dbReference type="ARBA" id="ARBA00006492"/>
    </source>
</evidence>
<dbReference type="EMBL" id="LSMT01000074">
    <property type="protein sequence ID" value="PFX28940.1"/>
    <property type="molecule type" value="Genomic_DNA"/>
</dbReference>
<dbReference type="GO" id="GO:0046872">
    <property type="term" value="F:metal ion binding"/>
    <property type="evidence" value="ECO:0007669"/>
    <property type="project" value="UniProtKB-KW"/>
</dbReference>
<dbReference type="OrthoDB" id="440755at2759"/>